<dbReference type="Gene3D" id="3.40.50.10540">
    <property type="entry name" value="Crotonobetainyl-coa:carnitine coa-transferase, domain 1"/>
    <property type="match status" value="1"/>
</dbReference>
<dbReference type="Pfam" id="PF02515">
    <property type="entry name" value="CoA_transf_3"/>
    <property type="match status" value="1"/>
</dbReference>
<dbReference type="InterPro" id="IPR052985">
    <property type="entry name" value="CoA-trans_III_biosynth/detox"/>
</dbReference>
<dbReference type="GO" id="GO:0003824">
    <property type="term" value="F:catalytic activity"/>
    <property type="evidence" value="ECO:0007669"/>
    <property type="project" value="InterPro"/>
</dbReference>
<reference evidence="2" key="1">
    <citation type="journal article" date="2023" name="Mol. Phylogenet. Evol.">
        <title>Genome-scale phylogeny and comparative genomics of the fungal order Sordariales.</title>
        <authorList>
            <person name="Hensen N."/>
            <person name="Bonometti L."/>
            <person name="Westerberg I."/>
            <person name="Brannstrom I.O."/>
            <person name="Guillou S."/>
            <person name="Cros-Aarteil S."/>
            <person name="Calhoun S."/>
            <person name="Haridas S."/>
            <person name="Kuo A."/>
            <person name="Mondo S."/>
            <person name="Pangilinan J."/>
            <person name="Riley R."/>
            <person name="LaButti K."/>
            <person name="Andreopoulos B."/>
            <person name="Lipzen A."/>
            <person name="Chen C."/>
            <person name="Yan M."/>
            <person name="Daum C."/>
            <person name="Ng V."/>
            <person name="Clum A."/>
            <person name="Steindorff A."/>
            <person name="Ohm R.A."/>
            <person name="Martin F."/>
            <person name="Silar P."/>
            <person name="Natvig D.O."/>
            <person name="Lalanne C."/>
            <person name="Gautier V."/>
            <person name="Ament-Velasquez S.L."/>
            <person name="Kruys A."/>
            <person name="Hutchinson M.I."/>
            <person name="Powell A.J."/>
            <person name="Barry K."/>
            <person name="Miller A.N."/>
            <person name="Grigoriev I.V."/>
            <person name="Debuchy R."/>
            <person name="Gladieux P."/>
            <person name="Hiltunen Thoren M."/>
            <person name="Johannesson H."/>
        </authorList>
    </citation>
    <scope>NUCLEOTIDE SEQUENCE</scope>
    <source>
        <strain evidence="2">CBS 626.80</strain>
    </source>
</reference>
<comment type="similarity">
    <text evidence="1">Belongs to the CoA-transferase III family.</text>
</comment>
<evidence type="ECO:0000256" key="1">
    <source>
        <dbReference type="ARBA" id="ARBA00008383"/>
    </source>
</evidence>
<proteinExistence type="inferred from homology"/>
<name>A0AAN6SBP2_9PEZI</name>
<dbReference type="InterPro" id="IPR023606">
    <property type="entry name" value="CoA-Trfase_III_dom_1_sf"/>
</dbReference>
<reference evidence="2" key="2">
    <citation type="submission" date="2023-06" db="EMBL/GenBank/DDBJ databases">
        <authorList>
            <consortium name="Lawrence Berkeley National Laboratory"/>
            <person name="Mondo S.J."/>
            <person name="Hensen N."/>
            <person name="Bonometti L."/>
            <person name="Westerberg I."/>
            <person name="Brannstrom I.O."/>
            <person name="Guillou S."/>
            <person name="Cros-Aarteil S."/>
            <person name="Calhoun S."/>
            <person name="Haridas S."/>
            <person name="Kuo A."/>
            <person name="Pangilinan J."/>
            <person name="Riley R."/>
            <person name="Labutti K."/>
            <person name="Andreopoulos B."/>
            <person name="Lipzen A."/>
            <person name="Chen C."/>
            <person name="Yanf M."/>
            <person name="Daum C."/>
            <person name="Ng V."/>
            <person name="Clum A."/>
            <person name="Steindorff A."/>
            <person name="Ohm R."/>
            <person name="Martin F."/>
            <person name="Silar P."/>
            <person name="Natvig D."/>
            <person name="Lalanne C."/>
            <person name="Gautier V."/>
            <person name="Ament-Velasquez S.L."/>
            <person name="Kruys A."/>
            <person name="Hutchinson M.I."/>
            <person name="Powell A.J."/>
            <person name="Barry K."/>
            <person name="Miller A.N."/>
            <person name="Grigoriev I.V."/>
            <person name="Debuchy R."/>
            <person name="Gladieux P."/>
            <person name="Thoren M.H."/>
            <person name="Johannesson H."/>
        </authorList>
    </citation>
    <scope>NUCLEOTIDE SEQUENCE</scope>
    <source>
        <strain evidence="2">CBS 626.80</strain>
    </source>
</reference>
<dbReference type="AlphaFoldDB" id="A0AAN6SBP2"/>
<dbReference type="PANTHER" id="PTHR48229">
    <property type="entry name" value="CAIB/BAIF FAMILY ENZYME (AFU_ORTHOLOGUE AFUA_1G05360)-RELATED"/>
    <property type="match status" value="1"/>
</dbReference>
<sequence>MSVLHPDLNHGKWNACLDLREEADRKKLRDLILGADVFLQGYRPGVLDKYGFGEDDVIKMCEARGRGIVYCGENWRGPWMGRSGWQQISDACCGVSYEFGRAMGNNEPVTPVFPNSDYCTGVALNYYSQWLVNSCGMYPLEVWQDVWQRNGSPVFRHYHSMHYLLPRVLGAVQKSSADRLFKEEFFTQYFVKSLGKTMRIVAPILQFPNQEVKLGFDVGTRTNGVDEARWPQDLSVENVE</sequence>
<dbReference type="InterPro" id="IPR003673">
    <property type="entry name" value="CoA-Trfase_fam_III"/>
</dbReference>
<evidence type="ECO:0000313" key="3">
    <source>
        <dbReference type="Proteomes" id="UP001303222"/>
    </source>
</evidence>
<dbReference type="SUPFAM" id="SSF89796">
    <property type="entry name" value="CoA-transferase family III (CaiB/BaiF)"/>
    <property type="match status" value="1"/>
</dbReference>
<gene>
    <name evidence="2" type="ORF">QBC32DRAFT_318527</name>
</gene>
<dbReference type="EMBL" id="MU859319">
    <property type="protein sequence ID" value="KAK3947735.1"/>
    <property type="molecule type" value="Genomic_DNA"/>
</dbReference>
<evidence type="ECO:0000313" key="2">
    <source>
        <dbReference type="EMBL" id="KAK3947735.1"/>
    </source>
</evidence>
<accession>A0AAN6SBP2</accession>
<protein>
    <submittedName>
        <fullName evidence="2">CoA-transferase family III domain-containing protein</fullName>
    </submittedName>
</protein>
<dbReference type="PANTHER" id="PTHR48229:SF2">
    <property type="entry name" value="CAIB_BAIF FAMILY PROTEIN"/>
    <property type="match status" value="1"/>
</dbReference>
<organism evidence="2 3">
    <name type="scientific">Pseudoneurospora amorphoporcata</name>
    <dbReference type="NCBI Taxonomy" id="241081"/>
    <lineage>
        <taxon>Eukaryota</taxon>
        <taxon>Fungi</taxon>
        <taxon>Dikarya</taxon>
        <taxon>Ascomycota</taxon>
        <taxon>Pezizomycotina</taxon>
        <taxon>Sordariomycetes</taxon>
        <taxon>Sordariomycetidae</taxon>
        <taxon>Sordariales</taxon>
        <taxon>Sordariaceae</taxon>
        <taxon>Pseudoneurospora</taxon>
    </lineage>
</organism>
<keyword evidence="3" id="KW-1185">Reference proteome</keyword>
<comment type="caution">
    <text evidence="2">The sequence shown here is derived from an EMBL/GenBank/DDBJ whole genome shotgun (WGS) entry which is preliminary data.</text>
</comment>
<dbReference type="Proteomes" id="UP001303222">
    <property type="component" value="Unassembled WGS sequence"/>
</dbReference>